<sequence>MRPLHRKRMAARMGTANEHRHATTQRTWSIFSNHIQLFRVKCLHSER</sequence>
<evidence type="ECO:0000313" key="2">
    <source>
        <dbReference type="EMBL" id="KAK5964250.1"/>
    </source>
</evidence>
<organism evidence="2 3">
    <name type="scientific">Trichostrongylus colubriformis</name>
    <name type="common">Black scour worm</name>
    <dbReference type="NCBI Taxonomy" id="6319"/>
    <lineage>
        <taxon>Eukaryota</taxon>
        <taxon>Metazoa</taxon>
        <taxon>Ecdysozoa</taxon>
        <taxon>Nematoda</taxon>
        <taxon>Chromadorea</taxon>
        <taxon>Rhabditida</taxon>
        <taxon>Rhabditina</taxon>
        <taxon>Rhabditomorpha</taxon>
        <taxon>Strongyloidea</taxon>
        <taxon>Trichostrongylidae</taxon>
        <taxon>Trichostrongylus</taxon>
    </lineage>
</organism>
<comment type="caution">
    <text evidence="2">The sequence shown here is derived from an EMBL/GenBank/DDBJ whole genome shotgun (WGS) entry which is preliminary data.</text>
</comment>
<feature type="non-terminal residue" evidence="2">
    <location>
        <position position="47"/>
    </location>
</feature>
<feature type="compositionally biased region" description="Basic residues" evidence="1">
    <location>
        <begin position="1"/>
        <end position="10"/>
    </location>
</feature>
<proteinExistence type="predicted"/>
<reference evidence="2 3" key="1">
    <citation type="submission" date="2019-10" db="EMBL/GenBank/DDBJ databases">
        <title>Assembly and Annotation for the nematode Trichostrongylus colubriformis.</title>
        <authorList>
            <person name="Martin J."/>
        </authorList>
    </citation>
    <scope>NUCLEOTIDE SEQUENCE [LARGE SCALE GENOMIC DNA]</scope>
    <source>
        <strain evidence="2">G859</strain>
        <tissue evidence="2">Whole worm</tissue>
    </source>
</reference>
<accession>A0AAN8EU70</accession>
<gene>
    <name evidence="2" type="ORF">GCK32_021424</name>
</gene>
<dbReference type="Proteomes" id="UP001331761">
    <property type="component" value="Unassembled WGS sequence"/>
</dbReference>
<evidence type="ECO:0000256" key="1">
    <source>
        <dbReference type="SAM" id="MobiDB-lite"/>
    </source>
</evidence>
<name>A0AAN8EU70_TRICO</name>
<feature type="region of interest" description="Disordered" evidence="1">
    <location>
        <begin position="1"/>
        <end position="22"/>
    </location>
</feature>
<dbReference type="AlphaFoldDB" id="A0AAN8EU70"/>
<protein>
    <submittedName>
        <fullName evidence="2">Uncharacterized protein</fullName>
    </submittedName>
</protein>
<dbReference type="EMBL" id="WIXE01026040">
    <property type="protein sequence ID" value="KAK5964250.1"/>
    <property type="molecule type" value="Genomic_DNA"/>
</dbReference>
<evidence type="ECO:0000313" key="3">
    <source>
        <dbReference type="Proteomes" id="UP001331761"/>
    </source>
</evidence>
<keyword evidence="3" id="KW-1185">Reference proteome</keyword>